<dbReference type="AlphaFoldDB" id="A0A917EET6"/>
<sequence>MQAFGTEEKHRLIGAEAAEIGVCAGQGGVLHVWAFLPVQCPRGCRRIRLGFVCCSTVIAGFAPEISDREIKSDCDGAA</sequence>
<gene>
    <name evidence="1" type="ORF">GCM10011360_18180</name>
</gene>
<protein>
    <submittedName>
        <fullName evidence="1">Uncharacterized protein</fullName>
    </submittedName>
</protein>
<reference evidence="2" key="1">
    <citation type="journal article" date="2019" name="Int. J. Syst. Evol. Microbiol.">
        <title>The Global Catalogue of Microorganisms (GCM) 10K type strain sequencing project: providing services to taxonomists for standard genome sequencing and annotation.</title>
        <authorList>
            <consortium name="The Broad Institute Genomics Platform"/>
            <consortium name="The Broad Institute Genome Sequencing Center for Infectious Disease"/>
            <person name="Wu L."/>
            <person name="Ma J."/>
        </authorList>
    </citation>
    <scope>NUCLEOTIDE SEQUENCE [LARGE SCALE GENOMIC DNA]</scope>
    <source>
        <strain evidence="2">CGMCC 1.12664</strain>
    </source>
</reference>
<dbReference type="EMBL" id="BMFJ01000001">
    <property type="protein sequence ID" value="GGE30527.1"/>
    <property type="molecule type" value="Genomic_DNA"/>
</dbReference>
<dbReference type="Proteomes" id="UP000612855">
    <property type="component" value="Unassembled WGS sequence"/>
</dbReference>
<comment type="caution">
    <text evidence="1">The sequence shown here is derived from an EMBL/GenBank/DDBJ whole genome shotgun (WGS) entry which is preliminary data.</text>
</comment>
<organism evidence="1 2">
    <name type="scientific">Primorskyibacter flagellatus</name>
    <dbReference type="NCBI Taxonomy" id="1387277"/>
    <lineage>
        <taxon>Bacteria</taxon>
        <taxon>Pseudomonadati</taxon>
        <taxon>Pseudomonadota</taxon>
        <taxon>Alphaproteobacteria</taxon>
        <taxon>Rhodobacterales</taxon>
        <taxon>Roseobacteraceae</taxon>
        <taxon>Primorskyibacter</taxon>
    </lineage>
</organism>
<proteinExistence type="predicted"/>
<evidence type="ECO:0000313" key="2">
    <source>
        <dbReference type="Proteomes" id="UP000612855"/>
    </source>
</evidence>
<evidence type="ECO:0000313" key="1">
    <source>
        <dbReference type="EMBL" id="GGE30527.1"/>
    </source>
</evidence>
<keyword evidence="2" id="KW-1185">Reference proteome</keyword>
<accession>A0A917EET6</accession>
<name>A0A917EET6_9RHOB</name>